<dbReference type="PROSITE" id="PS51257">
    <property type="entry name" value="PROKAR_LIPOPROTEIN"/>
    <property type="match status" value="1"/>
</dbReference>
<gene>
    <name evidence="3" type="ORF">QNM18_19965</name>
</gene>
<organism evidence="3 4">
    <name type="scientific">Pseudoalteromonas obscura</name>
    <dbReference type="NCBI Taxonomy" id="3048491"/>
    <lineage>
        <taxon>Bacteria</taxon>
        <taxon>Pseudomonadati</taxon>
        <taxon>Pseudomonadota</taxon>
        <taxon>Gammaproteobacteria</taxon>
        <taxon>Alteromonadales</taxon>
        <taxon>Pseudoalteromonadaceae</taxon>
        <taxon>Pseudoalteromonas</taxon>
    </lineage>
</organism>
<keyword evidence="1" id="KW-0732">Signal</keyword>
<keyword evidence="4" id="KW-1185">Reference proteome</keyword>
<dbReference type="RefSeq" id="WP_284138250.1">
    <property type="nucleotide sequence ID" value="NZ_JASJUT010000010.1"/>
</dbReference>
<protein>
    <submittedName>
        <fullName evidence="3">ABC-type transport auxiliary lipoprotein family protein</fullName>
    </submittedName>
</protein>
<evidence type="ECO:0000313" key="3">
    <source>
        <dbReference type="EMBL" id="MDK2597336.1"/>
    </source>
</evidence>
<feature type="chain" id="PRO_5045962087" evidence="1">
    <location>
        <begin position="24"/>
        <end position="200"/>
    </location>
</feature>
<evidence type="ECO:0000259" key="2">
    <source>
        <dbReference type="Pfam" id="PF03886"/>
    </source>
</evidence>
<reference evidence="3 4" key="1">
    <citation type="submission" date="2023-05" db="EMBL/GenBank/DDBJ databases">
        <title>Pseudoalteromonas ardens sp. nov., Pseudoalteromonas obscura sp. nov., and Pseudoalteromonas umbrosa sp. nov., isolated from the coral Montipora capitata.</title>
        <authorList>
            <person name="Thomas E.M."/>
            <person name="Smith E.M."/>
            <person name="Papke E."/>
            <person name="Shlafstein M.D."/>
            <person name="Oline D.K."/>
            <person name="Videau P."/>
            <person name="Saw J.H."/>
            <person name="Strangman W.K."/>
            <person name="Ushijima B."/>
        </authorList>
    </citation>
    <scope>NUCLEOTIDE SEQUENCE [LARGE SCALE GENOMIC DNA]</scope>
    <source>
        <strain evidence="3 4">P94</strain>
    </source>
</reference>
<evidence type="ECO:0000313" key="4">
    <source>
        <dbReference type="Proteomes" id="UP001231915"/>
    </source>
</evidence>
<proteinExistence type="predicted"/>
<feature type="signal peptide" evidence="1">
    <location>
        <begin position="1"/>
        <end position="23"/>
    </location>
</feature>
<dbReference type="Gene3D" id="3.40.50.10610">
    <property type="entry name" value="ABC-type transport auxiliary lipoprotein component"/>
    <property type="match status" value="1"/>
</dbReference>
<sequence>MKSSLQICLLAMLIMGCSSNSSGHKYYKFSDQTEAIEKQIRAPETPIYLDQVSILGVSNQQAFVQFTQPNTVNIASFHFWAEHPESMLTQLTLSYLNNRGLTVIPRTLAGDLNTTRYSLKLVVDEYAGHYEKGAILSGNLYFYQLQNGNTHLVQTKRFSFENQLQDDGFDALVAAHKSNWLLLLNDVEQILTGQLRQNNK</sequence>
<accession>A0ABT7EQL2</accession>
<dbReference type="Pfam" id="PF03886">
    <property type="entry name" value="ABC_trans_aux"/>
    <property type="match status" value="1"/>
</dbReference>
<evidence type="ECO:0000256" key="1">
    <source>
        <dbReference type="SAM" id="SignalP"/>
    </source>
</evidence>
<dbReference type="Proteomes" id="UP001231915">
    <property type="component" value="Unassembled WGS sequence"/>
</dbReference>
<dbReference type="EMBL" id="JASJUT010000010">
    <property type="protein sequence ID" value="MDK2597336.1"/>
    <property type="molecule type" value="Genomic_DNA"/>
</dbReference>
<keyword evidence="3" id="KW-0449">Lipoprotein</keyword>
<name>A0ABT7EQL2_9GAMM</name>
<dbReference type="SUPFAM" id="SSF159594">
    <property type="entry name" value="XCC0632-like"/>
    <property type="match status" value="1"/>
</dbReference>
<dbReference type="InterPro" id="IPR005586">
    <property type="entry name" value="ABC_trans_aux"/>
</dbReference>
<feature type="domain" description="ABC-type transport auxiliary lipoprotein component" evidence="2">
    <location>
        <begin position="27"/>
        <end position="186"/>
    </location>
</feature>
<comment type="caution">
    <text evidence="3">The sequence shown here is derived from an EMBL/GenBank/DDBJ whole genome shotgun (WGS) entry which is preliminary data.</text>
</comment>